<feature type="transmembrane region" description="Helical" evidence="1">
    <location>
        <begin position="58"/>
        <end position="76"/>
    </location>
</feature>
<proteinExistence type="predicted"/>
<evidence type="ECO:0000256" key="1">
    <source>
        <dbReference type="SAM" id="Phobius"/>
    </source>
</evidence>
<gene>
    <name evidence="2" type="ORF">YEW_DQ15710</name>
</gene>
<dbReference type="EMBL" id="FR718689">
    <property type="protein sequence ID" value="CBX72370.1"/>
    <property type="molecule type" value="Genomic_DNA"/>
</dbReference>
<protein>
    <submittedName>
        <fullName evidence="2">Uncharacterized protein</fullName>
    </submittedName>
</protein>
<feature type="transmembrane region" description="Helical" evidence="1">
    <location>
        <begin position="121"/>
        <end position="146"/>
    </location>
</feature>
<accession>F4N2R2</accession>
<reference evidence="2" key="1">
    <citation type="journal article" date="2011" name="BMC Genomics">
        <title>Shotgun sequencing of Yersinia enterocolitica strain W22703 (biotype 2, serotype O:9): genomic evidence for oscillation between invertebrates and mammals.</title>
        <authorList>
            <person name="Fuchs T.M."/>
            <person name="Brandt K."/>
            <person name="Starke M."/>
            <person name="Rattei T."/>
        </authorList>
    </citation>
    <scope>NUCLEOTIDE SEQUENCE</scope>
</reference>
<keyword evidence="1" id="KW-0472">Membrane</keyword>
<name>F4N2R2_YEREN</name>
<keyword evidence="2" id="KW-0456">Lyase</keyword>
<organism evidence="2">
    <name type="scientific">Yersinia enterocolitica W22703</name>
    <dbReference type="NCBI Taxonomy" id="913028"/>
    <lineage>
        <taxon>Bacteria</taxon>
        <taxon>Pseudomonadati</taxon>
        <taxon>Pseudomonadota</taxon>
        <taxon>Gammaproteobacteria</taxon>
        <taxon>Enterobacterales</taxon>
        <taxon>Yersiniaceae</taxon>
        <taxon>Yersinia</taxon>
    </lineage>
</organism>
<dbReference type="AlphaFoldDB" id="F4N2R2"/>
<evidence type="ECO:0000313" key="2">
    <source>
        <dbReference type="EMBL" id="CBX72370.1"/>
    </source>
</evidence>
<keyword evidence="1" id="KW-1133">Transmembrane helix</keyword>
<dbReference type="GO" id="GO:0016829">
    <property type="term" value="F:lyase activity"/>
    <property type="evidence" value="ECO:0007669"/>
    <property type="project" value="UniProtKB-KW"/>
</dbReference>
<sequence length="151" mass="17885">MYKNDFFYQELFPLSEDQTEYYLLTDKYVSTIKVEDKDILKIAPEALTLLSQQAFHDASFFFVLLINSKLLLFCMILRQVKTINMSRFSYYVMLRSQLEVSCLIVRIRAHRLLWPKKANEFGLIVMMYKPYLVASITPSVTITCAIRKMRR</sequence>
<keyword evidence="1" id="KW-0812">Transmembrane</keyword>